<dbReference type="PANTHER" id="PTHR12205">
    <property type="entry name" value="CENTROMERE/KINETOCHORE PROTEIN ZW10"/>
    <property type="match status" value="1"/>
</dbReference>
<name>N6U9V4_DENPD</name>
<proteinExistence type="predicted"/>
<gene>
    <name evidence="1" type="ORF">YQE_05057</name>
</gene>
<dbReference type="InterPro" id="IPR048344">
    <property type="entry name" value="Zw10_middle"/>
</dbReference>
<dbReference type="GO" id="GO:0006888">
    <property type="term" value="P:endoplasmic reticulum to Golgi vesicle-mediated transport"/>
    <property type="evidence" value="ECO:0007669"/>
    <property type="project" value="TreeGrafter"/>
</dbReference>
<dbReference type="EMBL" id="KB740899">
    <property type="protein sequence ID" value="ENN78475.1"/>
    <property type="molecule type" value="Genomic_DNA"/>
</dbReference>
<dbReference type="PANTHER" id="PTHR12205:SF0">
    <property type="entry name" value="CENTROMERE_KINETOCHORE PROTEIN ZW10 HOMOLOG"/>
    <property type="match status" value="1"/>
</dbReference>
<protein>
    <submittedName>
        <fullName evidence="1">Uncharacterized protein</fullName>
    </submittedName>
</protein>
<dbReference type="Pfam" id="PF20665">
    <property type="entry name" value="Zw10_middle"/>
    <property type="match status" value="1"/>
</dbReference>
<dbReference type="OrthoDB" id="534815at2759"/>
<accession>N6U9V4</accession>
<dbReference type="HOGENOM" id="CLU_697515_0_0_1"/>
<feature type="non-terminal residue" evidence="1">
    <location>
        <position position="1"/>
    </location>
</feature>
<organism evidence="1">
    <name type="scientific">Dendroctonus ponderosae</name>
    <name type="common">Mountain pine beetle</name>
    <dbReference type="NCBI Taxonomy" id="77166"/>
    <lineage>
        <taxon>Eukaryota</taxon>
        <taxon>Metazoa</taxon>
        <taxon>Ecdysozoa</taxon>
        <taxon>Arthropoda</taxon>
        <taxon>Hexapoda</taxon>
        <taxon>Insecta</taxon>
        <taxon>Pterygota</taxon>
        <taxon>Neoptera</taxon>
        <taxon>Endopterygota</taxon>
        <taxon>Coleoptera</taxon>
        <taxon>Polyphaga</taxon>
        <taxon>Cucujiformia</taxon>
        <taxon>Curculionidae</taxon>
        <taxon>Scolytinae</taxon>
        <taxon>Dendroctonus</taxon>
    </lineage>
</organism>
<dbReference type="AlphaFoldDB" id="N6U9V4"/>
<dbReference type="OMA" id="ESENCKD"/>
<reference evidence="1" key="1">
    <citation type="journal article" date="2013" name="Genome Biol.">
        <title>Draft genome of the mountain pine beetle, Dendroctonus ponderosae Hopkins, a major forest pest.</title>
        <authorList>
            <person name="Keeling C.I."/>
            <person name="Yuen M.M."/>
            <person name="Liao N.Y."/>
            <person name="Docking T.R."/>
            <person name="Chan S.K."/>
            <person name="Taylor G.A."/>
            <person name="Palmquist D.L."/>
            <person name="Jackman S.D."/>
            <person name="Nguyen A."/>
            <person name="Li M."/>
            <person name="Henderson H."/>
            <person name="Janes J.K."/>
            <person name="Zhao Y."/>
            <person name="Pandoh P."/>
            <person name="Moore R."/>
            <person name="Sperling F.A."/>
            <person name="Huber D.P."/>
            <person name="Birol I."/>
            <person name="Jones S.J."/>
            <person name="Bohlmann J."/>
        </authorList>
    </citation>
    <scope>NUCLEOTIDE SEQUENCE</scope>
</reference>
<dbReference type="GO" id="GO:0007094">
    <property type="term" value="P:mitotic spindle assembly checkpoint signaling"/>
    <property type="evidence" value="ECO:0007669"/>
    <property type="project" value="TreeGrafter"/>
</dbReference>
<evidence type="ECO:0000313" key="1">
    <source>
        <dbReference type="EMBL" id="ENN78475.1"/>
    </source>
</evidence>
<dbReference type="GO" id="GO:0005737">
    <property type="term" value="C:cytoplasm"/>
    <property type="evidence" value="ECO:0007669"/>
    <property type="project" value="GOC"/>
</dbReference>
<sequence>MSLVANILQGASKVDLDVINRNIPSIRKDMDVLKKDVVEHVENVHVKYSQKSKLNNARLNELLRYQQTLEELKNKGELVLNTDLNNAEKELSNNMNELKVTAYKLQVLLRVQSILKLLDKFNDDLGRLHYVNCVHSIKALNGIFEAIPTDEYLEALYTLKGAVADKQNILIERLQTEFSDNIDLQHENSTTTLRIRKENEEMKNIISALGCYSECLEPLHCLARKLWEDIFIPIVNENLILEEKEDDMFASLVLCSQSKEKTNYSIVFNNLEIVLKFLTVNFTYNISESKTALEYIGGDFNDNLSELIVKNCLRDTMPSNVDELQRYNVIIDATEKLEKALLKSNIFTTQTASILEYVNNVDVLFIDKMCAGYSMKAKEIMKKDLHDITEVGVPYNREYPLGCDENFAQSSISKNVEELVNLCVELLEKAAVASPDCSEFHKAYLATLPQQIAVFLNNCLYIAYNLDKWDKSYSK</sequence>
<dbReference type="GO" id="GO:1990423">
    <property type="term" value="C:RZZ complex"/>
    <property type="evidence" value="ECO:0007669"/>
    <property type="project" value="TreeGrafter"/>
</dbReference>